<dbReference type="InterPro" id="IPR009675">
    <property type="entry name" value="TPX2_fam"/>
</dbReference>
<comment type="cofactor">
    <cofactor evidence="2">
        <name>Mg(2+)</name>
        <dbReference type="ChEBI" id="CHEBI:18420"/>
    </cofactor>
</comment>
<comment type="catalytic activity">
    <reaction evidence="17">
        <text>O-phospho-L-seryl-[protein] + H2O = L-seryl-[protein] + phosphate</text>
        <dbReference type="Rhea" id="RHEA:20629"/>
        <dbReference type="Rhea" id="RHEA-COMP:9863"/>
        <dbReference type="Rhea" id="RHEA-COMP:11604"/>
        <dbReference type="ChEBI" id="CHEBI:15377"/>
        <dbReference type="ChEBI" id="CHEBI:29999"/>
        <dbReference type="ChEBI" id="CHEBI:43474"/>
        <dbReference type="ChEBI" id="CHEBI:83421"/>
        <dbReference type="EC" id="3.1.3.16"/>
    </reaction>
</comment>
<dbReference type="GO" id="GO:0030295">
    <property type="term" value="F:protein kinase activator activity"/>
    <property type="evidence" value="ECO:0007669"/>
    <property type="project" value="TreeGrafter"/>
</dbReference>
<organism evidence="22 23">
    <name type="scientific">Cocos nucifera</name>
    <name type="common">Coconut palm</name>
    <dbReference type="NCBI Taxonomy" id="13894"/>
    <lineage>
        <taxon>Eukaryota</taxon>
        <taxon>Viridiplantae</taxon>
        <taxon>Streptophyta</taxon>
        <taxon>Embryophyta</taxon>
        <taxon>Tracheophyta</taxon>
        <taxon>Spermatophyta</taxon>
        <taxon>Magnoliopsida</taxon>
        <taxon>Liliopsida</taxon>
        <taxon>Arecaceae</taxon>
        <taxon>Arecoideae</taxon>
        <taxon>Cocoseae</taxon>
        <taxon>Attaleinae</taxon>
        <taxon>Cocos</taxon>
    </lineage>
</organism>
<dbReference type="GO" id="GO:0004722">
    <property type="term" value="F:protein serine/threonine phosphatase activity"/>
    <property type="evidence" value="ECO:0007669"/>
    <property type="project" value="UniProtKB-EC"/>
</dbReference>
<accession>A0A8K0ICQ0</accession>
<dbReference type="SMART" id="SM00332">
    <property type="entry name" value="PP2Cc"/>
    <property type="match status" value="1"/>
</dbReference>
<evidence type="ECO:0000256" key="8">
    <source>
        <dbReference type="ARBA" id="ARBA00022490"/>
    </source>
</evidence>
<dbReference type="InterPro" id="IPR027329">
    <property type="entry name" value="TPX2_C"/>
</dbReference>
<dbReference type="Pfam" id="PF06886">
    <property type="entry name" value="TPX2"/>
    <property type="match status" value="1"/>
</dbReference>
<protein>
    <recommendedName>
        <fullName evidence="7">protein-serine/threonine phosphatase</fullName>
        <ecNumber evidence="7">3.1.3.16</ecNumber>
    </recommendedName>
</protein>
<gene>
    <name evidence="22" type="ORF">COCNU_06G012310</name>
</gene>
<dbReference type="EMBL" id="CM017877">
    <property type="protein sequence ID" value="KAG1347402.1"/>
    <property type="molecule type" value="Genomic_DNA"/>
</dbReference>
<comment type="similarity">
    <text evidence="6">Belongs to the PP2C family.</text>
</comment>
<dbReference type="Pfam" id="PF12214">
    <property type="entry name" value="TPX2_importin"/>
    <property type="match status" value="1"/>
</dbReference>
<evidence type="ECO:0000256" key="3">
    <source>
        <dbReference type="ARBA" id="ARBA00004123"/>
    </source>
</evidence>
<evidence type="ECO:0000256" key="4">
    <source>
        <dbReference type="ARBA" id="ARBA00004186"/>
    </source>
</evidence>
<keyword evidence="16" id="KW-0539">Nucleus</keyword>
<dbReference type="SMART" id="SM00331">
    <property type="entry name" value="PP2C_SIG"/>
    <property type="match status" value="1"/>
</dbReference>
<comment type="catalytic activity">
    <reaction evidence="18">
        <text>O-phospho-L-threonyl-[protein] + H2O = L-threonyl-[protein] + phosphate</text>
        <dbReference type="Rhea" id="RHEA:47004"/>
        <dbReference type="Rhea" id="RHEA-COMP:11060"/>
        <dbReference type="Rhea" id="RHEA-COMP:11605"/>
        <dbReference type="ChEBI" id="CHEBI:15377"/>
        <dbReference type="ChEBI" id="CHEBI:30013"/>
        <dbReference type="ChEBI" id="CHEBI:43474"/>
        <dbReference type="ChEBI" id="CHEBI:61977"/>
        <dbReference type="EC" id="3.1.3.16"/>
    </reaction>
</comment>
<dbReference type="SUPFAM" id="SSF81606">
    <property type="entry name" value="PP2C-like"/>
    <property type="match status" value="1"/>
</dbReference>
<evidence type="ECO:0000256" key="5">
    <source>
        <dbReference type="ARBA" id="ARBA00005885"/>
    </source>
</evidence>
<keyword evidence="8" id="KW-0963">Cytoplasm</keyword>
<dbReference type="FunFam" id="3.60.40.10:FF:000010">
    <property type="entry name" value="Probable protein phosphatase 2C 39"/>
    <property type="match status" value="1"/>
</dbReference>
<keyword evidence="15" id="KW-0206">Cytoskeleton</keyword>
<evidence type="ECO:0000256" key="15">
    <source>
        <dbReference type="ARBA" id="ARBA00023212"/>
    </source>
</evidence>
<dbReference type="InterPro" id="IPR036457">
    <property type="entry name" value="PPM-type-like_dom_sf"/>
</dbReference>
<evidence type="ECO:0000256" key="19">
    <source>
        <dbReference type="SAM" id="Coils"/>
    </source>
</evidence>
<dbReference type="InterPro" id="IPR001932">
    <property type="entry name" value="PPM-type_phosphatase-like_dom"/>
</dbReference>
<feature type="coiled-coil region" evidence="19">
    <location>
        <begin position="643"/>
        <end position="670"/>
    </location>
</feature>
<proteinExistence type="inferred from homology"/>
<name>A0A8K0ICQ0_COCNU</name>
<feature type="compositionally biased region" description="Polar residues" evidence="20">
    <location>
        <begin position="119"/>
        <end position="136"/>
    </location>
</feature>
<evidence type="ECO:0000256" key="18">
    <source>
        <dbReference type="ARBA" id="ARBA00048336"/>
    </source>
</evidence>
<evidence type="ECO:0000313" key="23">
    <source>
        <dbReference type="Proteomes" id="UP000797356"/>
    </source>
</evidence>
<dbReference type="GO" id="GO:0090307">
    <property type="term" value="P:mitotic spindle assembly"/>
    <property type="evidence" value="ECO:0007669"/>
    <property type="project" value="TreeGrafter"/>
</dbReference>
<evidence type="ECO:0000256" key="16">
    <source>
        <dbReference type="ARBA" id="ARBA00023242"/>
    </source>
</evidence>
<evidence type="ECO:0000256" key="1">
    <source>
        <dbReference type="ARBA" id="ARBA00001936"/>
    </source>
</evidence>
<evidence type="ECO:0000256" key="7">
    <source>
        <dbReference type="ARBA" id="ARBA00013081"/>
    </source>
</evidence>
<feature type="domain" description="PPM-type phosphatase" evidence="21">
    <location>
        <begin position="801"/>
        <end position="1048"/>
    </location>
</feature>
<sequence length="1049" mass="117769">MATDPNGGAGGGVDVLQIDETYEFCAPRFFDFMNEETEQDIRRAERWFETTLSYAPSPFMPKIKEGRSIKIETLCDFGNVDQVQKESAPAEVSNQRDNPIILADNTIRHEQELDVTTGVKASQQQEINDGKNSLEFNSEVKPTENGSLPQQENSLPIGDDGSASSAPAANLSKEENSSFELPLPPPSNQERVGASMPKAQKVPMKGIAVDSVKDQAAVEACTPKVQMVSVKGSAPTSAKNLTAKKIASLIKQPSAAKPKTKSPSVQSSKCTKPKSVIKCPGGVATKNAMATDIAQENQAIKRQKLDDGRSRQILNVKTRMLPHKSRPGLTSGTDICSYGSRVCHEDSSLQKDDTASMIQRRTKLTLTRPKEPAFETAHRVRAVRVKSSAELEEEMLAKIPKFKARPVNKKILEAPSLPALPRTVPQPPEFQEFHLKTMERANQHAETSSTVSSTNASTQNQSKPLKLTEPRPPPLLETSLRARPPKAKSSEELELEELEKIPKFKARPLNKKIFESRGDIGLFSHEKHQITTPQEFHFATNDRFGPSATMAELFDKLSLHSESYHHDRKEVPRITIPNPFHLKTEERGFERERQFAMQIFQKQLEEERARIPKANPYPYTTDYPVIPSKPEPKQCTKPEAFQLESLVRHEEEMQRKLEEKERMQRKEAQRRIFKAQRIMREDPIPLPERERRKPLTEVQEFVFHSDNRSVQRSEFDKKIKEKEMMYKRMREEYETTKMIEEEKAVKQFRRTMVPHVNKGNNKAKVTRAACESERRKVKAGFGSSTSETGKGKSKISGKHIRHGYHLVKGKSSHPMEDYLVAEFKKVDDHELGLFAIFDGHLGHDVPNYLRSHLFENILREPEFWSDTEGAIRKAYKITDSKILEKAVELGRGGSTAVTAILIDGEKLVVANVGDSRAVISTNGVARQLSVDHEPNRERREIEDKGGFVSNIPGDVPRVDGQLAVARAFGDRSLKVHLSSEPDVVEEMIDDDTEALILASDGLWKVMSNQEAVDAIKDIKDAQAAAKHLTEAAVARKSSDDISCIVVKFN</sequence>
<feature type="region of interest" description="Disordered" evidence="20">
    <location>
        <begin position="252"/>
        <end position="273"/>
    </location>
</feature>
<keyword evidence="13" id="KW-0904">Protein phosphatase</keyword>
<dbReference type="InterPro" id="IPR027330">
    <property type="entry name" value="TPX2_central_dom"/>
</dbReference>
<keyword evidence="19" id="KW-0175">Coiled coil</keyword>
<feature type="compositionally biased region" description="Polar residues" evidence="20">
    <location>
        <begin position="144"/>
        <end position="154"/>
    </location>
</feature>
<comment type="cofactor">
    <cofactor evidence="1">
        <name>Mn(2+)</name>
        <dbReference type="ChEBI" id="CHEBI:29035"/>
    </cofactor>
</comment>
<evidence type="ECO:0000256" key="6">
    <source>
        <dbReference type="ARBA" id="ARBA00006702"/>
    </source>
</evidence>
<dbReference type="Proteomes" id="UP000797356">
    <property type="component" value="Chromosome 6"/>
</dbReference>
<dbReference type="Gene3D" id="3.60.40.10">
    <property type="entry name" value="PPM-type phosphatase domain"/>
    <property type="match status" value="1"/>
</dbReference>
<feature type="compositionally biased region" description="Low complexity" evidence="20">
    <location>
        <begin position="447"/>
        <end position="467"/>
    </location>
</feature>
<evidence type="ECO:0000256" key="2">
    <source>
        <dbReference type="ARBA" id="ARBA00001946"/>
    </source>
</evidence>
<evidence type="ECO:0000256" key="11">
    <source>
        <dbReference type="ARBA" id="ARBA00022801"/>
    </source>
</evidence>
<evidence type="ECO:0000256" key="10">
    <source>
        <dbReference type="ARBA" id="ARBA00022723"/>
    </source>
</evidence>
<keyword evidence="10" id="KW-0479">Metal-binding</keyword>
<dbReference type="PANTHER" id="PTHR14326">
    <property type="entry name" value="TARGETING PROTEIN FOR XKLP2"/>
    <property type="match status" value="1"/>
</dbReference>
<reference evidence="22" key="2">
    <citation type="submission" date="2019-07" db="EMBL/GenBank/DDBJ databases">
        <authorList>
            <person name="Yang Y."/>
            <person name="Bocs S."/>
            <person name="Baudouin L."/>
        </authorList>
    </citation>
    <scope>NUCLEOTIDE SEQUENCE</scope>
    <source>
        <tissue evidence="22">Spear leaf of Hainan Tall coconut</tissue>
    </source>
</reference>
<dbReference type="Pfam" id="PF00481">
    <property type="entry name" value="PP2C"/>
    <property type="match status" value="1"/>
</dbReference>
<evidence type="ECO:0000256" key="20">
    <source>
        <dbReference type="SAM" id="MobiDB-lite"/>
    </source>
</evidence>
<evidence type="ECO:0000256" key="14">
    <source>
        <dbReference type="ARBA" id="ARBA00023211"/>
    </source>
</evidence>
<evidence type="ECO:0000313" key="22">
    <source>
        <dbReference type="EMBL" id="KAG1347402.1"/>
    </source>
</evidence>
<evidence type="ECO:0000256" key="13">
    <source>
        <dbReference type="ARBA" id="ARBA00022912"/>
    </source>
</evidence>
<evidence type="ECO:0000256" key="9">
    <source>
        <dbReference type="ARBA" id="ARBA00022701"/>
    </source>
</evidence>
<dbReference type="AlphaFoldDB" id="A0A8K0ICQ0"/>
<dbReference type="GO" id="GO:0005819">
    <property type="term" value="C:spindle"/>
    <property type="evidence" value="ECO:0007669"/>
    <property type="project" value="UniProtKB-SubCell"/>
</dbReference>
<comment type="subcellular location">
    <subcellularLocation>
        <location evidence="4">Cytoplasm</location>
        <location evidence="4">Cytoskeleton</location>
        <location evidence="4">Spindle</location>
    </subcellularLocation>
    <subcellularLocation>
        <location evidence="3">Nucleus</location>
    </subcellularLocation>
</comment>
<dbReference type="CDD" id="cd00143">
    <property type="entry name" value="PP2Cc"/>
    <property type="match status" value="1"/>
</dbReference>
<keyword evidence="12" id="KW-0460">Magnesium</keyword>
<dbReference type="OrthoDB" id="1684416at2759"/>
<feature type="region of interest" description="Disordered" evidence="20">
    <location>
        <begin position="441"/>
        <end position="494"/>
    </location>
</feature>
<dbReference type="GO" id="GO:0005880">
    <property type="term" value="C:nuclear microtubule"/>
    <property type="evidence" value="ECO:0007669"/>
    <property type="project" value="TreeGrafter"/>
</dbReference>
<feature type="compositionally biased region" description="Polar residues" evidence="20">
    <location>
        <begin position="261"/>
        <end position="270"/>
    </location>
</feature>
<keyword evidence="23" id="KW-1185">Reference proteome</keyword>
<evidence type="ECO:0000259" key="21">
    <source>
        <dbReference type="PROSITE" id="PS51746"/>
    </source>
</evidence>
<keyword evidence="9" id="KW-0493">Microtubule</keyword>
<evidence type="ECO:0000256" key="17">
    <source>
        <dbReference type="ARBA" id="ARBA00047761"/>
    </source>
</evidence>
<reference evidence="22" key="1">
    <citation type="journal article" date="2017" name="Gigascience">
        <title>The genome draft of coconut (Cocos nucifera).</title>
        <authorList>
            <person name="Xiao Y."/>
            <person name="Xu P."/>
            <person name="Fan H."/>
            <person name="Baudouin L."/>
            <person name="Xia W."/>
            <person name="Bocs S."/>
            <person name="Xu J."/>
            <person name="Li Q."/>
            <person name="Guo A."/>
            <person name="Zhou L."/>
            <person name="Li J."/>
            <person name="Wu Y."/>
            <person name="Ma Z."/>
            <person name="Armero A."/>
            <person name="Issali A.E."/>
            <person name="Liu N."/>
            <person name="Peng M."/>
            <person name="Yang Y."/>
        </authorList>
    </citation>
    <scope>NUCLEOTIDE SEQUENCE</scope>
    <source>
        <tissue evidence="22">Spear leaf of Hainan Tall coconut</tissue>
    </source>
</reference>
<feature type="region of interest" description="Disordered" evidence="20">
    <location>
        <begin position="776"/>
        <end position="796"/>
    </location>
</feature>
<evidence type="ECO:0000256" key="12">
    <source>
        <dbReference type="ARBA" id="ARBA00022842"/>
    </source>
</evidence>
<keyword evidence="11" id="KW-0378">Hydrolase</keyword>
<dbReference type="PROSITE" id="PS51746">
    <property type="entry name" value="PPM_2"/>
    <property type="match status" value="1"/>
</dbReference>
<dbReference type="EC" id="3.1.3.16" evidence="7"/>
<dbReference type="GO" id="GO:0060236">
    <property type="term" value="P:regulation of mitotic spindle organization"/>
    <property type="evidence" value="ECO:0007669"/>
    <property type="project" value="InterPro"/>
</dbReference>
<dbReference type="PANTHER" id="PTHR14326:SF44">
    <property type="entry name" value="TARGETING PROTEIN FOR XKLP2"/>
    <property type="match status" value="1"/>
</dbReference>
<comment type="caution">
    <text evidence="22">The sequence shown here is derived from an EMBL/GenBank/DDBJ whole genome shotgun (WGS) entry which is preliminary data.</text>
</comment>
<dbReference type="GO" id="GO:0046872">
    <property type="term" value="F:metal ion binding"/>
    <property type="evidence" value="ECO:0007669"/>
    <property type="project" value="UniProtKB-KW"/>
</dbReference>
<feature type="region of interest" description="Disordered" evidence="20">
    <location>
        <begin position="117"/>
        <end position="199"/>
    </location>
</feature>
<comment type="similarity">
    <text evidence="5">Belongs to the TPX2 family.</text>
</comment>
<keyword evidence="14" id="KW-0464">Manganese</keyword>
<dbReference type="GO" id="GO:0008017">
    <property type="term" value="F:microtubule binding"/>
    <property type="evidence" value="ECO:0007669"/>
    <property type="project" value="TreeGrafter"/>
</dbReference>